<dbReference type="SUPFAM" id="SSF159234">
    <property type="entry name" value="FomD-like"/>
    <property type="match status" value="1"/>
</dbReference>
<protein>
    <submittedName>
        <fullName evidence="3">DUF402 domain-containing protein</fullName>
    </submittedName>
</protein>
<proteinExistence type="predicted"/>
<dbReference type="PANTHER" id="PTHR39159">
    <property type="match status" value="1"/>
</dbReference>
<evidence type="ECO:0000259" key="2">
    <source>
        <dbReference type="Pfam" id="PF04167"/>
    </source>
</evidence>
<feature type="domain" description="DUF402" evidence="2">
    <location>
        <begin position="43"/>
        <end position="160"/>
    </location>
</feature>
<dbReference type="EMBL" id="VDCQ01000015">
    <property type="protein sequence ID" value="TNJ65823.1"/>
    <property type="molecule type" value="Genomic_DNA"/>
</dbReference>
<accession>A0A5C4T9U6</accession>
<dbReference type="Gene3D" id="2.40.380.10">
    <property type="entry name" value="FomD-like"/>
    <property type="match status" value="1"/>
</dbReference>
<keyword evidence="4" id="KW-1185">Reference proteome</keyword>
<gene>
    <name evidence="3" type="ORF">FE784_12955</name>
</gene>
<comment type="caution">
    <text evidence="3">The sequence shown here is derived from an EMBL/GenBank/DDBJ whole genome shotgun (WGS) entry which is preliminary data.</text>
</comment>
<evidence type="ECO:0000256" key="1">
    <source>
        <dbReference type="ARBA" id="ARBA00022801"/>
    </source>
</evidence>
<dbReference type="PANTHER" id="PTHR39159:SF1">
    <property type="entry name" value="UPF0374 PROTEIN YGAC"/>
    <property type="match status" value="1"/>
</dbReference>
<name>A0A5C4T9U6_9BACL</name>
<dbReference type="InterPro" id="IPR007295">
    <property type="entry name" value="DUF402"/>
</dbReference>
<evidence type="ECO:0000313" key="3">
    <source>
        <dbReference type="EMBL" id="TNJ65823.1"/>
    </source>
</evidence>
<dbReference type="InterPro" id="IPR050212">
    <property type="entry name" value="Ntdp-like"/>
</dbReference>
<dbReference type="AlphaFoldDB" id="A0A5C4T9U6"/>
<dbReference type="RefSeq" id="WP_139602623.1">
    <property type="nucleotide sequence ID" value="NZ_VDCQ01000015.1"/>
</dbReference>
<dbReference type="InterPro" id="IPR035930">
    <property type="entry name" value="FomD-like_sf"/>
</dbReference>
<dbReference type="Pfam" id="PF04167">
    <property type="entry name" value="DUF402"/>
    <property type="match status" value="1"/>
</dbReference>
<dbReference type="GO" id="GO:0016787">
    <property type="term" value="F:hydrolase activity"/>
    <property type="evidence" value="ECO:0007669"/>
    <property type="project" value="UniProtKB-KW"/>
</dbReference>
<reference evidence="3 4" key="1">
    <citation type="submission" date="2019-05" db="EMBL/GenBank/DDBJ databases">
        <title>We sequenced the genome of Paenibacillus hemerocallicola KCTC 33185 for further insight into its adaptation and study the phylogeny of Paenibacillus.</title>
        <authorList>
            <person name="Narsing Rao M.P."/>
        </authorList>
    </citation>
    <scope>NUCLEOTIDE SEQUENCE [LARGE SCALE GENOMIC DNA]</scope>
    <source>
        <strain evidence="3 4">KCTC 33185</strain>
    </source>
</reference>
<organism evidence="3 4">
    <name type="scientific">Paenibacillus hemerocallicola</name>
    <dbReference type="NCBI Taxonomy" id="1172614"/>
    <lineage>
        <taxon>Bacteria</taxon>
        <taxon>Bacillati</taxon>
        <taxon>Bacillota</taxon>
        <taxon>Bacilli</taxon>
        <taxon>Bacillales</taxon>
        <taxon>Paenibacillaceae</taxon>
        <taxon>Paenibacillus</taxon>
    </lineage>
</organism>
<sequence>MNPFSPYRIKSFKHDGHLHRMWMKNWRIPDPLLIPEHRDESMIVLINSQTPIRERDGKEWTSKIPSVTFFIPGQWFNVVSLLEDQGVRYYCNIASPPYVNGGVITYIDYDLDVIRTPDGYTQVVDQEEYELHKQNYHYSDVVERKVKRGLEAVLGRLKRGDTPFRNEQVLAYYEMWKNDGPEG</sequence>
<dbReference type="OrthoDB" id="1645325at2"/>
<dbReference type="Proteomes" id="UP000307943">
    <property type="component" value="Unassembled WGS sequence"/>
</dbReference>
<evidence type="ECO:0000313" key="4">
    <source>
        <dbReference type="Proteomes" id="UP000307943"/>
    </source>
</evidence>
<keyword evidence="1" id="KW-0378">Hydrolase</keyword>